<accession>A0A9W6GIN6</accession>
<dbReference type="Proteomes" id="UP001144471">
    <property type="component" value="Unassembled WGS sequence"/>
</dbReference>
<dbReference type="EMBL" id="BSDY01000001">
    <property type="protein sequence ID" value="GLI54599.1"/>
    <property type="molecule type" value="Genomic_DNA"/>
</dbReference>
<dbReference type="InterPro" id="IPR036388">
    <property type="entry name" value="WH-like_DNA-bd_sf"/>
</dbReference>
<evidence type="ECO:0000313" key="2">
    <source>
        <dbReference type="EMBL" id="GLI54599.1"/>
    </source>
</evidence>
<dbReference type="Gene3D" id="1.10.10.10">
    <property type="entry name" value="Winged helix-like DNA-binding domain superfamily/Winged helix DNA-binding domain"/>
    <property type="match status" value="1"/>
</dbReference>
<gene>
    <name evidence="2" type="ORF">PM10SUCC1_01140</name>
</gene>
<dbReference type="InterPro" id="IPR038723">
    <property type="entry name" value="ArnR1-like_HTH"/>
</dbReference>
<proteinExistence type="predicted"/>
<dbReference type="AlphaFoldDB" id="A0A9W6GIN6"/>
<protein>
    <recommendedName>
        <fullName evidence="1">ArnR1-like winged helix-turn-helix domain-containing protein</fullName>
    </recommendedName>
</protein>
<keyword evidence="3" id="KW-1185">Reference proteome</keyword>
<comment type="caution">
    <text evidence="2">The sequence shown here is derived from an EMBL/GenBank/DDBJ whole genome shotgun (WGS) entry which is preliminary data.</text>
</comment>
<dbReference type="RefSeq" id="WP_281832346.1">
    <property type="nucleotide sequence ID" value="NZ_BSDY01000001.1"/>
</dbReference>
<organism evidence="2 3">
    <name type="scientific">Propionigenium maris DSM 9537</name>
    <dbReference type="NCBI Taxonomy" id="1123000"/>
    <lineage>
        <taxon>Bacteria</taxon>
        <taxon>Fusobacteriati</taxon>
        <taxon>Fusobacteriota</taxon>
        <taxon>Fusobacteriia</taxon>
        <taxon>Fusobacteriales</taxon>
        <taxon>Fusobacteriaceae</taxon>
        <taxon>Propionigenium</taxon>
    </lineage>
</organism>
<dbReference type="InterPro" id="IPR036390">
    <property type="entry name" value="WH_DNA-bd_sf"/>
</dbReference>
<evidence type="ECO:0000259" key="1">
    <source>
        <dbReference type="Pfam" id="PF14947"/>
    </source>
</evidence>
<dbReference type="Pfam" id="PF14947">
    <property type="entry name" value="HTH_45"/>
    <property type="match status" value="1"/>
</dbReference>
<feature type="domain" description="ArnR1-like winged helix-turn-helix" evidence="1">
    <location>
        <begin position="33"/>
        <end position="96"/>
    </location>
</feature>
<name>A0A9W6GIN6_9FUSO</name>
<evidence type="ECO:0000313" key="3">
    <source>
        <dbReference type="Proteomes" id="UP001144471"/>
    </source>
</evidence>
<sequence length="125" mass="14324">MEIALSLYKVINKYKELLASLEGEKLSFNEAIILYAISMGITEKREIVSFLEKDRSQIHRLLKQMVADGVLLKSSNSFNLTDKGYNIYKKIEFINNTLYSAKEYGELKTLKRNLISFDSAISSMV</sequence>
<reference evidence="2" key="1">
    <citation type="submission" date="2022-12" db="EMBL/GenBank/DDBJ databases">
        <title>Reference genome sequencing for broad-spectrum identification of bacterial and archaeal isolates by mass spectrometry.</title>
        <authorList>
            <person name="Sekiguchi Y."/>
            <person name="Tourlousse D.M."/>
        </authorList>
    </citation>
    <scope>NUCLEOTIDE SEQUENCE</scope>
    <source>
        <strain evidence="2">10succ1</strain>
    </source>
</reference>
<dbReference type="SUPFAM" id="SSF46785">
    <property type="entry name" value="Winged helix' DNA-binding domain"/>
    <property type="match status" value="1"/>
</dbReference>